<evidence type="ECO:0000313" key="2">
    <source>
        <dbReference type="EMBL" id="PKI69714.1"/>
    </source>
</evidence>
<dbReference type="Gene3D" id="3.30.559.10">
    <property type="entry name" value="Chloramphenicol acetyltransferase-like domain"/>
    <property type="match status" value="2"/>
</dbReference>
<dbReference type="AlphaFoldDB" id="A0A2I0KMK6"/>
<comment type="caution">
    <text evidence="2">The sequence shown here is derived from an EMBL/GenBank/DDBJ whole genome shotgun (WGS) entry which is preliminary data.</text>
</comment>
<dbReference type="GO" id="GO:0016740">
    <property type="term" value="F:transferase activity"/>
    <property type="evidence" value="ECO:0007669"/>
    <property type="project" value="UniProtKB-KW"/>
</dbReference>
<dbReference type="InterPro" id="IPR023213">
    <property type="entry name" value="CAT-like_dom_sf"/>
</dbReference>
<dbReference type="PANTHER" id="PTHR31896:SF12">
    <property type="entry name" value="HXXXD-TYPE ACYL-TRANSFERASE FAMILY PROTEIN"/>
    <property type="match status" value="1"/>
</dbReference>
<reference evidence="2 3" key="1">
    <citation type="submission" date="2017-11" db="EMBL/GenBank/DDBJ databases">
        <title>De-novo sequencing of pomegranate (Punica granatum L.) genome.</title>
        <authorList>
            <person name="Akparov Z."/>
            <person name="Amiraslanov A."/>
            <person name="Hajiyeva S."/>
            <person name="Abbasov M."/>
            <person name="Kaur K."/>
            <person name="Hamwieh A."/>
            <person name="Solovyev V."/>
            <person name="Salamov A."/>
            <person name="Braich B."/>
            <person name="Kosarev P."/>
            <person name="Mahmoud A."/>
            <person name="Hajiyev E."/>
            <person name="Babayeva S."/>
            <person name="Izzatullayeva V."/>
            <person name="Mammadov A."/>
            <person name="Mammadov A."/>
            <person name="Sharifova S."/>
            <person name="Ojaghi J."/>
            <person name="Eynullazada K."/>
            <person name="Bayramov B."/>
            <person name="Abdulazimova A."/>
            <person name="Shahmuradov I."/>
        </authorList>
    </citation>
    <scope>NUCLEOTIDE SEQUENCE [LARGE SCALE GENOMIC DNA]</scope>
    <source>
        <strain evidence="3">cv. AG2017</strain>
        <tissue evidence="2">Leaf</tissue>
    </source>
</reference>
<dbReference type="STRING" id="22663.A0A2I0KMK6"/>
<proteinExistence type="predicted"/>
<dbReference type="Pfam" id="PF02458">
    <property type="entry name" value="Transferase"/>
    <property type="match status" value="1"/>
</dbReference>
<protein>
    <submittedName>
        <fullName evidence="2">Uncharacterized protein</fullName>
    </submittedName>
</protein>
<dbReference type="PANTHER" id="PTHR31896">
    <property type="entry name" value="FAMILY REGULATORY PROTEIN, PUTATIVE (AFU_ORTHOLOGUE AFUA_3G14730)-RELATED"/>
    <property type="match status" value="1"/>
</dbReference>
<keyword evidence="1" id="KW-0808">Transferase</keyword>
<sequence>MDSPSVRFVSDCFIKPRNAVEESKKPIYLPPFDLMLLSVHYNQKGLLFVKPQEAYTQKDFMESFLDKLKESLALALVHFYPLAGRPGARFIHETLDMTVSDILSPVYVPPVVQSFFDYNQAVNHDGHAKSLLSIQVTELVDGVFIGCSLNHAIADGTSHWHFFNAWSEIFQAREKGTYNNAISHPPVLRRWFPEGCEIPINIPFSDPSEFIFPYESPALKERVFHFSGKTIARLKAQVNKECGTKGKGDEISSFKSLTALIWISIIRARHLPDEQITSFGMAADNRPRIRPLGLPPEYFGNCITQVRASTTTGKLLGGGLGAAAQLLHVAVAEHNGEKINEWHRQWLQKPSFYNLRYFDHYSVVMGGSPRFNMYSNEFGLGKPVAPRSGYANKFDGKVVAYPGREGGGSVDLEVCLPARTMAALEADNDFMGAVAV</sequence>
<dbReference type="InterPro" id="IPR051283">
    <property type="entry name" value="Sec_Metabolite_Acyltrans"/>
</dbReference>
<dbReference type="EMBL" id="PGOL01000483">
    <property type="protein sequence ID" value="PKI69714.1"/>
    <property type="molecule type" value="Genomic_DNA"/>
</dbReference>
<gene>
    <name evidence="2" type="ORF">CRG98_009870</name>
</gene>
<evidence type="ECO:0000256" key="1">
    <source>
        <dbReference type="ARBA" id="ARBA00022679"/>
    </source>
</evidence>
<keyword evidence="3" id="KW-1185">Reference proteome</keyword>
<accession>A0A2I0KMK6</accession>
<evidence type="ECO:0000313" key="3">
    <source>
        <dbReference type="Proteomes" id="UP000233551"/>
    </source>
</evidence>
<organism evidence="2 3">
    <name type="scientific">Punica granatum</name>
    <name type="common">Pomegranate</name>
    <dbReference type="NCBI Taxonomy" id="22663"/>
    <lineage>
        <taxon>Eukaryota</taxon>
        <taxon>Viridiplantae</taxon>
        <taxon>Streptophyta</taxon>
        <taxon>Embryophyta</taxon>
        <taxon>Tracheophyta</taxon>
        <taxon>Spermatophyta</taxon>
        <taxon>Magnoliopsida</taxon>
        <taxon>eudicotyledons</taxon>
        <taxon>Gunneridae</taxon>
        <taxon>Pentapetalae</taxon>
        <taxon>rosids</taxon>
        <taxon>malvids</taxon>
        <taxon>Myrtales</taxon>
        <taxon>Lythraceae</taxon>
        <taxon>Punica</taxon>
    </lineage>
</organism>
<name>A0A2I0KMK6_PUNGR</name>
<dbReference type="Proteomes" id="UP000233551">
    <property type="component" value="Unassembled WGS sequence"/>
</dbReference>